<reference evidence="13 14" key="1">
    <citation type="journal article" date="2018" name="Genome Biol. Evol.">
        <title>Multiple Roots of Fruiting Body Formation in Amoebozoa.</title>
        <authorList>
            <person name="Hillmann F."/>
            <person name="Forbes G."/>
            <person name="Novohradska S."/>
            <person name="Ferling I."/>
            <person name="Riege K."/>
            <person name="Groth M."/>
            <person name="Westermann M."/>
            <person name="Marz M."/>
            <person name="Spaller T."/>
            <person name="Winckler T."/>
            <person name="Schaap P."/>
            <person name="Glockner G."/>
        </authorList>
    </citation>
    <scope>NUCLEOTIDE SEQUENCE [LARGE SCALE GENOMIC DNA]</scope>
    <source>
        <strain evidence="13 14">Jena</strain>
    </source>
</reference>
<dbReference type="GO" id="GO:0005634">
    <property type="term" value="C:nucleus"/>
    <property type="evidence" value="ECO:0007669"/>
    <property type="project" value="UniProtKB-SubCell"/>
</dbReference>
<dbReference type="EMBL" id="MDYQ01000042">
    <property type="protein sequence ID" value="PRP85577.1"/>
    <property type="molecule type" value="Genomic_DNA"/>
</dbReference>
<evidence type="ECO:0000256" key="2">
    <source>
        <dbReference type="ARBA" id="ARBA00004173"/>
    </source>
</evidence>
<protein>
    <recommendedName>
        <fullName evidence="10">Nucleoside diphosphate-linked moiety X motif 6</fullName>
    </recommendedName>
</protein>
<evidence type="ECO:0000256" key="6">
    <source>
        <dbReference type="ARBA" id="ARBA00022801"/>
    </source>
</evidence>
<evidence type="ECO:0000256" key="9">
    <source>
        <dbReference type="ARBA" id="ARBA00057091"/>
    </source>
</evidence>
<evidence type="ECO:0000256" key="4">
    <source>
        <dbReference type="ARBA" id="ARBA00005582"/>
    </source>
</evidence>
<keyword evidence="7" id="KW-0496">Mitochondrion</keyword>
<comment type="function">
    <text evidence="9">May contribute to the regulation of cell proliferation.</text>
</comment>
<dbReference type="GO" id="GO:0005739">
    <property type="term" value="C:mitochondrion"/>
    <property type="evidence" value="ECO:0007669"/>
    <property type="project" value="UniProtKB-SubCell"/>
</dbReference>
<comment type="subcellular location">
    <subcellularLocation>
        <location evidence="3">Cytoplasm</location>
    </subcellularLocation>
    <subcellularLocation>
        <location evidence="2">Mitochondrion</location>
    </subcellularLocation>
    <subcellularLocation>
        <location evidence="1">Nucleus</location>
    </subcellularLocation>
</comment>
<dbReference type="SUPFAM" id="SSF55961">
    <property type="entry name" value="Bet v1-like"/>
    <property type="match status" value="1"/>
</dbReference>
<dbReference type="InterPro" id="IPR023393">
    <property type="entry name" value="START-like_dom_sf"/>
</dbReference>
<evidence type="ECO:0000256" key="3">
    <source>
        <dbReference type="ARBA" id="ARBA00004496"/>
    </source>
</evidence>
<evidence type="ECO:0000256" key="10">
    <source>
        <dbReference type="ARBA" id="ARBA00068898"/>
    </source>
</evidence>
<comment type="similarity">
    <text evidence="4">Belongs to the Nudix hydrolase family.</text>
</comment>
<dbReference type="InterPro" id="IPR001357">
    <property type="entry name" value="BRCT_dom"/>
</dbReference>
<dbReference type="InterPro" id="IPR015797">
    <property type="entry name" value="NUDIX_hydrolase-like_dom_sf"/>
</dbReference>
<accession>A0A2P6NNP2</accession>
<dbReference type="Proteomes" id="UP000241769">
    <property type="component" value="Unassembled WGS sequence"/>
</dbReference>
<dbReference type="Gene3D" id="3.30.530.20">
    <property type="match status" value="1"/>
</dbReference>
<dbReference type="InterPro" id="IPR003293">
    <property type="entry name" value="Nudix_hydrolase6-like"/>
</dbReference>
<dbReference type="GO" id="GO:0047631">
    <property type="term" value="F:ADP-ribose diphosphatase activity"/>
    <property type="evidence" value="ECO:0007669"/>
    <property type="project" value="TreeGrafter"/>
</dbReference>
<dbReference type="Gene3D" id="3.90.79.10">
    <property type="entry name" value="Nucleoside Triphosphate Pyrophosphohydrolase"/>
    <property type="match status" value="1"/>
</dbReference>
<evidence type="ECO:0000256" key="8">
    <source>
        <dbReference type="ARBA" id="ARBA00023242"/>
    </source>
</evidence>
<dbReference type="InterPro" id="IPR020084">
    <property type="entry name" value="NUDIX_hydrolase_CS"/>
</dbReference>
<evidence type="ECO:0000256" key="5">
    <source>
        <dbReference type="ARBA" id="ARBA00022490"/>
    </source>
</evidence>
<dbReference type="PRINTS" id="PR00502">
    <property type="entry name" value="NUDIXFAMILY"/>
</dbReference>
<evidence type="ECO:0000256" key="7">
    <source>
        <dbReference type="ARBA" id="ARBA00023128"/>
    </source>
</evidence>
<evidence type="ECO:0000259" key="11">
    <source>
        <dbReference type="PROSITE" id="PS50172"/>
    </source>
</evidence>
<evidence type="ECO:0000259" key="12">
    <source>
        <dbReference type="PROSITE" id="PS51462"/>
    </source>
</evidence>
<dbReference type="Pfam" id="PF18290">
    <property type="entry name" value="Nudix_hydro"/>
    <property type="match status" value="1"/>
</dbReference>
<evidence type="ECO:0000313" key="13">
    <source>
        <dbReference type="EMBL" id="PRP85577.1"/>
    </source>
</evidence>
<dbReference type="OrthoDB" id="447842at2759"/>
<comment type="caution">
    <text evidence="13">The sequence shown here is derived from an EMBL/GenBank/DDBJ whole genome shotgun (WGS) entry which is preliminary data.</text>
</comment>
<evidence type="ECO:0000256" key="1">
    <source>
        <dbReference type="ARBA" id="ARBA00004123"/>
    </source>
</evidence>
<keyword evidence="14" id="KW-1185">Reference proteome</keyword>
<proteinExistence type="inferred from homology"/>
<dbReference type="AlphaFoldDB" id="A0A2P6NNP2"/>
<dbReference type="PANTHER" id="PTHR13994:SF13">
    <property type="entry name" value="FI03680P"/>
    <property type="match status" value="1"/>
</dbReference>
<dbReference type="Pfam" id="PF00293">
    <property type="entry name" value="NUDIX"/>
    <property type="match status" value="1"/>
</dbReference>
<dbReference type="InterPro" id="IPR020476">
    <property type="entry name" value="Nudix_hydrolase"/>
</dbReference>
<dbReference type="InterPro" id="IPR000086">
    <property type="entry name" value="NUDIX_hydrolase_dom"/>
</dbReference>
<dbReference type="GO" id="GO:0035529">
    <property type="term" value="F:NADH pyrophosphatase activity"/>
    <property type="evidence" value="ECO:0007669"/>
    <property type="project" value="TreeGrafter"/>
</dbReference>
<feature type="domain" description="BRCT" evidence="11">
    <location>
        <begin position="355"/>
        <end position="424"/>
    </location>
</feature>
<dbReference type="CDD" id="cd04670">
    <property type="entry name" value="NUDIX_ASFGF2_Nudt6"/>
    <property type="match status" value="1"/>
</dbReference>
<dbReference type="FunFam" id="3.40.630.30:FF:000016">
    <property type="entry name" value="nudix hydrolase 2"/>
    <property type="match status" value="1"/>
</dbReference>
<gene>
    <name evidence="13" type="ORF">PROFUN_06366</name>
</gene>
<keyword evidence="6" id="KW-0378">Hydrolase</keyword>
<dbReference type="FunFam" id="3.90.79.10:FF:000027">
    <property type="entry name" value="nucleoside diphosphate-linked moiety X motif 6"/>
    <property type="match status" value="1"/>
</dbReference>
<name>A0A2P6NNP2_9EUKA</name>
<dbReference type="PROSITE" id="PS51462">
    <property type="entry name" value="NUDIX"/>
    <property type="match status" value="1"/>
</dbReference>
<dbReference type="SUPFAM" id="SSF55811">
    <property type="entry name" value="Nudix"/>
    <property type="match status" value="1"/>
</dbReference>
<dbReference type="PANTHER" id="PTHR13994">
    <property type="entry name" value="NUDIX HYDROLASE RELATED"/>
    <property type="match status" value="1"/>
</dbReference>
<organism evidence="13 14">
    <name type="scientific">Planoprotostelium fungivorum</name>
    <dbReference type="NCBI Taxonomy" id="1890364"/>
    <lineage>
        <taxon>Eukaryota</taxon>
        <taxon>Amoebozoa</taxon>
        <taxon>Evosea</taxon>
        <taxon>Variosea</taxon>
        <taxon>Cavosteliida</taxon>
        <taxon>Cavosteliaceae</taxon>
        <taxon>Planoprotostelium</taxon>
    </lineage>
</organism>
<dbReference type="PROSITE" id="PS50172">
    <property type="entry name" value="BRCT"/>
    <property type="match status" value="1"/>
</dbReference>
<dbReference type="InParanoid" id="A0A2P6NNP2"/>
<dbReference type="GO" id="GO:0051287">
    <property type="term" value="F:NAD binding"/>
    <property type="evidence" value="ECO:0007669"/>
    <property type="project" value="TreeGrafter"/>
</dbReference>
<sequence>MSATKDVKSPLVELKIPELQRLPNTPLRAEADHYSGVIVDHKSLSSDAGSFNDELSESLRIWKDNNKKGVWIKIPIDRSELIPVAVSLGFIFHHAQKDYLMLVQWLPSTTSTIPSYVTHYIGVGGLVMNDNREVLCIKEKNGPIKGFWKIPGGMVDSGEEITDAAVREVFEETGIRTEFQSLICFRQSNGHAFGMSDLYFICRLKLIGDTNITKQETEISEAAWLPMERFEQLPYGDGVYSKILRLQGLNCKGEYDGWKSETLPIGFRPGENVLYHGCDHCTLVILCPSIQIWNRATEYGDTYQLVSLEDIQLNQMRETKDRSFFSPFFLTSDTTDVGYCNIRRFRFTKSFIIDVERKGSELAWSFSQLSSSKKTNIVDEMTYLTDSRVSSTSTMRSSIHMSQPEFIVECLKERNFVPLQNLAKRIDPSQLHALAEEVWIFCEDFDWEILRWFSKSKEEIAPLGHLEFPDLLLKQLALGDFSLNFHRRHLAPYFQRAKDAADLMEGLTVDIPTVASMIDRLFCELIENLVHLPVQLRILSMESRGEGGRGVEVLNKQLREFFMWNMFPLLNRPAAFGYTDIDDRPEMKAVLEECSKVVANACRQKQLKKYDPYKALYVEWNDKLNEAFDRAIEVEEVKTAQHIFTAQLPLNDRKLRRNAKKLTEYIDDLLGDSGSEISSLHGVPLELEAHQKEALLKKLYLNWKVFKSYGFGDIFSYRSPSITTGTHARVEVWLKGEVKDVVERVFHGLFNRPDFMDVKVTEQCNGYRQVNYRKRMPFPYSQRYVNVNTWTTVDDKEGVIYIEDNAEHQGKPKGCERARLQASGVYVKKYNEVLKVDILWHVILGGNIPEWMVSYWTNITAKSLSLLARKIKEKQ</sequence>
<evidence type="ECO:0000313" key="14">
    <source>
        <dbReference type="Proteomes" id="UP000241769"/>
    </source>
</evidence>
<dbReference type="PROSITE" id="PS00893">
    <property type="entry name" value="NUDIX_BOX"/>
    <property type="match status" value="1"/>
</dbReference>
<dbReference type="Gene3D" id="3.40.630.30">
    <property type="match status" value="1"/>
</dbReference>
<dbReference type="InterPro" id="IPR040618">
    <property type="entry name" value="Pre-Nudix"/>
</dbReference>
<feature type="domain" description="Nudix hydrolase" evidence="12">
    <location>
        <begin position="118"/>
        <end position="246"/>
    </location>
</feature>
<keyword evidence="5" id="KW-0963">Cytoplasm</keyword>
<dbReference type="PRINTS" id="PR01356">
    <property type="entry name" value="GFGPROTEIN"/>
</dbReference>
<keyword evidence="8" id="KW-0539">Nucleus</keyword>